<comment type="subunit">
    <text evidence="4">Homotetramer.</text>
</comment>
<dbReference type="InterPro" id="IPR037396">
    <property type="entry name" value="FMN_HAD"/>
</dbReference>
<comment type="similarity">
    <text evidence="22">Belongs to the cytochrome b5 family.</text>
</comment>
<keyword evidence="12 22" id="KW-0408">Iron</keyword>
<dbReference type="InterPro" id="IPR018506">
    <property type="entry name" value="Cyt_B5_heme-BS"/>
</dbReference>
<dbReference type="RefSeq" id="XP_056762090.1">
    <property type="nucleotide sequence ID" value="XM_056913241.1"/>
</dbReference>
<dbReference type="PANTHER" id="PTHR10578:SF104">
    <property type="entry name" value="CYTOCHROME B2, MITOCHONDRIAL-RELATED"/>
    <property type="match status" value="1"/>
</dbReference>
<evidence type="ECO:0000256" key="6">
    <source>
        <dbReference type="ARBA" id="ARBA00022617"/>
    </source>
</evidence>
<dbReference type="CDD" id="cd02922">
    <property type="entry name" value="FCB2_FMN"/>
    <property type="match status" value="1"/>
</dbReference>
<sequence length="493" mass="54266">MADQKLLSTRQISEHKTPEDCWIVVDNQVWDVTDFLDEHPGGSAIILKYAGRDATKAYSEVHAPSVLKTNLQPDKFKGVLDESTIDDAWLKPPPGENHKLLLDNQKPPLETLINAHDFEVVASKTASNKTWAFYSSAATDLITRDANKSCFDRIWFRPRVLRNVRSVDTRTKILGGDFKLPLFVSPAAMAKLIHSEGECAIARACESKGIMQGISNNSSYTMDELRTAAPSASFFFQLYVNRDREKSAALLHQCSKNPNIKAIFVTVDAAWPGKREADERVKADEGLSVPMSPSKAQNDKKGGGLGRVMAGFIDPGLTWEDLRWVRQHTHKPVCLKGVMSADDALLALKAGMDGILLSNHGGRNLDTSPPSIITLLEIQKRCPEVLEKMEVYVDSGIRRGTDILKAICLGATAVGMGRSMLFATNYGQEGVEHLVDIMQDELETAMRNVGITSLDEASPDLVHTGDVDHLVPASRAHPYARVIAKGRRRGSKL</sequence>
<dbReference type="PROSITE" id="PS00191">
    <property type="entry name" value="CYTOCHROME_B5_1"/>
    <property type="match status" value="1"/>
</dbReference>
<dbReference type="InterPro" id="IPR036400">
    <property type="entry name" value="Cyt_B5-like_heme/steroid_sf"/>
</dbReference>
<evidence type="ECO:0000256" key="4">
    <source>
        <dbReference type="ARBA" id="ARBA00011881"/>
    </source>
</evidence>
<dbReference type="SUPFAM" id="SSF51395">
    <property type="entry name" value="FMN-linked oxidoreductases"/>
    <property type="match status" value="1"/>
</dbReference>
<evidence type="ECO:0000256" key="13">
    <source>
        <dbReference type="ARBA" id="ARBA00023128"/>
    </source>
</evidence>
<evidence type="ECO:0000256" key="15">
    <source>
        <dbReference type="ARBA" id="ARBA00061137"/>
    </source>
</evidence>
<name>A0AAD6C027_9EURO</name>
<keyword evidence="11" id="KW-0560">Oxidoreductase</keyword>
<dbReference type="InterPro" id="IPR001199">
    <property type="entry name" value="Cyt_B5-like_heme/steroid-bd"/>
</dbReference>
<evidence type="ECO:0000256" key="7">
    <source>
        <dbReference type="ARBA" id="ARBA00022630"/>
    </source>
</evidence>
<evidence type="ECO:0000256" key="22">
    <source>
        <dbReference type="RuleBase" id="RU362121"/>
    </source>
</evidence>
<reference evidence="25" key="1">
    <citation type="submission" date="2022-12" db="EMBL/GenBank/DDBJ databases">
        <authorList>
            <person name="Petersen C."/>
        </authorList>
    </citation>
    <scope>NUCLEOTIDE SEQUENCE</scope>
    <source>
        <strain evidence="25">IBT 16125</strain>
    </source>
</reference>
<comment type="similarity">
    <text evidence="16">In the N-terminal section; belongs to the cytochrome b5 family.</text>
</comment>
<evidence type="ECO:0000256" key="5">
    <source>
        <dbReference type="ARBA" id="ARBA00022448"/>
    </source>
</evidence>
<dbReference type="Pfam" id="PF00173">
    <property type="entry name" value="Cyt-b5"/>
    <property type="match status" value="1"/>
</dbReference>
<evidence type="ECO:0000256" key="11">
    <source>
        <dbReference type="ARBA" id="ARBA00023002"/>
    </source>
</evidence>
<proteinExistence type="inferred from homology"/>
<evidence type="ECO:0000313" key="26">
    <source>
        <dbReference type="Proteomes" id="UP001213681"/>
    </source>
</evidence>
<keyword evidence="13" id="KW-0496">Mitochondrion</keyword>
<evidence type="ECO:0000256" key="1">
    <source>
        <dbReference type="ARBA" id="ARBA00001917"/>
    </source>
</evidence>
<evidence type="ECO:0000256" key="8">
    <source>
        <dbReference type="ARBA" id="ARBA00022643"/>
    </source>
</evidence>
<dbReference type="GO" id="GO:0046872">
    <property type="term" value="F:metal ion binding"/>
    <property type="evidence" value="ECO:0007669"/>
    <property type="project" value="UniProtKB-UniRule"/>
</dbReference>
<evidence type="ECO:0000256" key="17">
    <source>
        <dbReference type="ARBA" id="ARBA00066458"/>
    </source>
</evidence>
<evidence type="ECO:0000256" key="10">
    <source>
        <dbReference type="ARBA" id="ARBA00022946"/>
    </source>
</evidence>
<dbReference type="FunFam" id="3.10.120.10:FF:000009">
    <property type="entry name" value="Cytochrome b2, mitochondrial, putative"/>
    <property type="match status" value="1"/>
</dbReference>
<comment type="caution">
    <text evidence="25">The sequence shown here is derived from an EMBL/GenBank/DDBJ whole genome shotgun (WGS) entry which is preliminary data.</text>
</comment>
<comment type="catalytic activity">
    <reaction evidence="14">
        <text>(S)-lactate + 2 Fe(III)-[cytochrome c] = 2 Fe(II)-[cytochrome c] + pyruvate + 2 H(+)</text>
        <dbReference type="Rhea" id="RHEA:19909"/>
        <dbReference type="Rhea" id="RHEA-COMP:10350"/>
        <dbReference type="Rhea" id="RHEA-COMP:14399"/>
        <dbReference type="ChEBI" id="CHEBI:15361"/>
        <dbReference type="ChEBI" id="CHEBI:15378"/>
        <dbReference type="ChEBI" id="CHEBI:16651"/>
        <dbReference type="ChEBI" id="CHEBI:29033"/>
        <dbReference type="ChEBI" id="CHEBI:29034"/>
        <dbReference type="EC" id="1.1.2.3"/>
    </reaction>
    <physiologicalReaction direction="left-to-right" evidence="14">
        <dbReference type="Rhea" id="RHEA:19910"/>
    </physiologicalReaction>
</comment>
<dbReference type="PANTHER" id="PTHR10578">
    <property type="entry name" value="S -2-HYDROXY-ACID OXIDASE-RELATED"/>
    <property type="match status" value="1"/>
</dbReference>
<dbReference type="GeneID" id="81603484"/>
<protein>
    <recommendedName>
        <fullName evidence="18">L-lactate dehydrogenase (cytochrome)</fullName>
        <ecNumber evidence="17">1.1.2.3</ecNumber>
    </recommendedName>
    <alternativeName>
        <fullName evidence="20">Cytochrome b2</fullName>
    </alternativeName>
    <alternativeName>
        <fullName evidence="19">Flavocytochrome b2</fullName>
    </alternativeName>
    <alternativeName>
        <fullName evidence="21">L-lactate ferricytochrome c oxidoreductase</fullName>
    </alternativeName>
</protein>
<dbReference type="EC" id="1.1.2.3" evidence="17"/>
<feature type="domain" description="FMN hydroxy acid dehydrogenase" evidence="24">
    <location>
        <begin position="107"/>
        <end position="467"/>
    </location>
</feature>
<accession>A0AAD6C027</accession>
<dbReference type="InterPro" id="IPR037458">
    <property type="entry name" value="L-MDH/L-LDH_FMN-bd"/>
</dbReference>
<dbReference type="PROSITE" id="PS50255">
    <property type="entry name" value="CYTOCHROME_B5_2"/>
    <property type="match status" value="1"/>
</dbReference>
<evidence type="ECO:0000259" key="23">
    <source>
        <dbReference type="PROSITE" id="PS50255"/>
    </source>
</evidence>
<evidence type="ECO:0000256" key="9">
    <source>
        <dbReference type="ARBA" id="ARBA00022723"/>
    </source>
</evidence>
<evidence type="ECO:0000256" key="18">
    <source>
        <dbReference type="ARBA" id="ARBA00068515"/>
    </source>
</evidence>
<comment type="similarity">
    <text evidence="15">In the C-terminal section; belongs to the FMN-dependent alpha-hydroxy acid dehydrogenase family.</text>
</comment>
<dbReference type="GO" id="GO:0020037">
    <property type="term" value="F:heme binding"/>
    <property type="evidence" value="ECO:0007669"/>
    <property type="project" value="UniProtKB-UniRule"/>
</dbReference>
<dbReference type="Pfam" id="PF01070">
    <property type="entry name" value="FMN_dh"/>
    <property type="match status" value="1"/>
</dbReference>
<keyword evidence="7" id="KW-0285">Flavoprotein</keyword>
<dbReference type="EMBL" id="JAPVEA010000008">
    <property type="protein sequence ID" value="KAJ5438861.1"/>
    <property type="molecule type" value="Genomic_DNA"/>
</dbReference>
<keyword evidence="10" id="KW-0809">Transit peptide</keyword>
<feature type="domain" description="Cytochrome b5 heme-binding" evidence="23">
    <location>
        <begin position="4"/>
        <end position="81"/>
    </location>
</feature>
<keyword evidence="9 22" id="KW-0479">Metal-binding</keyword>
<dbReference type="AlphaFoldDB" id="A0AAD6C027"/>
<evidence type="ECO:0000256" key="2">
    <source>
        <dbReference type="ARBA" id="ARBA00001970"/>
    </source>
</evidence>
<evidence type="ECO:0000259" key="24">
    <source>
        <dbReference type="PROSITE" id="PS51349"/>
    </source>
</evidence>
<dbReference type="GO" id="GO:0005758">
    <property type="term" value="C:mitochondrial intermembrane space"/>
    <property type="evidence" value="ECO:0007669"/>
    <property type="project" value="UniProtKB-SubCell"/>
</dbReference>
<keyword evidence="26" id="KW-1185">Reference proteome</keyword>
<keyword evidence="5" id="KW-0813">Transport</keyword>
<evidence type="ECO:0000256" key="3">
    <source>
        <dbReference type="ARBA" id="ARBA00004569"/>
    </source>
</evidence>
<evidence type="ECO:0000313" key="25">
    <source>
        <dbReference type="EMBL" id="KAJ5438861.1"/>
    </source>
</evidence>
<evidence type="ECO:0000256" key="12">
    <source>
        <dbReference type="ARBA" id="ARBA00023004"/>
    </source>
</evidence>
<comment type="cofactor">
    <cofactor evidence="1">
        <name>FMN</name>
        <dbReference type="ChEBI" id="CHEBI:58210"/>
    </cofactor>
</comment>
<evidence type="ECO:0000256" key="16">
    <source>
        <dbReference type="ARBA" id="ARBA00061589"/>
    </source>
</evidence>
<keyword evidence="8" id="KW-0288">FMN</keyword>
<evidence type="ECO:0000256" key="21">
    <source>
        <dbReference type="ARBA" id="ARBA00078938"/>
    </source>
</evidence>
<dbReference type="GO" id="GO:0004460">
    <property type="term" value="F:L-lactate dehydrogenase (cytochrome) activity"/>
    <property type="evidence" value="ECO:0007669"/>
    <property type="project" value="UniProtKB-EC"/>
</dbReference>
<dbReference type="SMART" id="SM01117">
    <property type="entry name" value="Cyt-b5"/>
    <property type="match status" value="1"/>
</dbReference>
<gene>
    <name evidence="25" type="ORF">N7458_009859</name>
</gene>
<evidence type="ECO:0000256" key="14">
    <source>
        <dbReference type="ARBA" id="ARBA00052399"/>
    </source>
</evidence>
<reference evidence="25" key="2">
    <citation type="journal article" date="2023" name="IMA Fungus">
        <title>Comparative genomic study of the Penicillium genus elucidates a diverse pangenome and 15 lateral gene transfer events.</title>
        <authorList>
            <person name="Petersen C."/>
            <person name="Sorensen T."/>
            <person name="Nielsen M.R."/>
            <person name="Sondergaard T.E."/>
            <person name="Sorensen J.L."/>
            <person name="Fitzpatrick D.A."/>
            <person name="Frisvad J.C."/>
            <person name="Nielsen K.L."/>
        </authorList>
    </citation>
    <scope>NUCLEOTIDE SEQUENCE</scope>
    <source>
        <strain evidence="25">IBT 16125</strain>
    </source>
</reference>
<dbReference type="PROSITE" id="PS51349">
    <property type="entry name" value="FMN_HYDROXY_ACID_DH_2"/>
    <property type="match status" value="1"/>
</dbReference>
<dbReference type="Proteomes" id="UP001213681">
    <property type="component" value="Unassembled WGS sequence"/>
</dbReference>
<comment type="subcellular location">
    <subcellularLocation>
        <location evidence="3">Mitochondrion intermembrane space</location>
    </subcellularLocation>
</comment>
<dbReference type="InterPro" id="IPR013785">
    <property type="entry name" value="Aldolase_TIM"/>
</dbReference>
<dbReference type="Gene3D" id="3.10.120.10">
    <property type="entry name" value="Cytochrome b5-like heme/steroid binding domain"/>
    <property type="match status" value="1"/>
</dbReference>
<comment type="cofactor">
    <cofactor evidence="2">
        <name>heme b</name>
        <dbReference type="ChEBI" id="CHEBI:60344"/>
    </cofactor>
</comment>
<evidence type="ECO:0000256" key="20">
    <source>
        <dbReference type="ARBA" id="ARBA00078774"/>
    </source>
</evidence>
<dbReference type="FunFam" id="3.20.20.70:FF:000062">
    <property type="entry name" value="Cytochrome b2, mitochondrial, putative"/>
    <property type="match status" value="1"/>
</dbReference>
<evidence type="ECO:0000256" key="19">
    <source>
        <dbReference type="ARBA" id="ARBA00075949"/>
    </source>
</evidence>
<keyword evidence="6 22" id="KW-0349">Heme</keyword>
<organism evidence="25 26">
    <name type="scientific">Penicillium daleae</name>
    <dbReference type="NCBI Taxonomy" id="63821"/>
    <lineage>
        <taxon>Eukaryota</taxon>
        <taxon>Fungi</taxon>
        <taxon>Dikarya</taxon>
        <taxon>Ascomycota</taxon>
        <taxon>Pezizomycotina</taxon>
        <taxon>Eurotiomycetes</taxon>
        <taxon>Eurotiomycetidae</taxon>
        <taxon>Eurotiales</taxon>
        <taxon>Aspergillaceae</taxon>
        <taxon>Penicillium</taxon>
    </lineage>
</organism>
<dbReference type="InterPro" id="IPR000262">
    <property type="entry name" value="FMN-dep_DH"/>
</dbReference>
<dbReference type="SUPFAM" id="SSF55856">
    <property type="entry name" value="Cytochrome b5-like heme/steroid binding domain"/>
    <property type="match status" value="1"/>
</dbReference>
<dbReference type="Gene3D" id="3.20.20.70">
    <property type="entry name" value="Aldolase class I"/>
    <property type="match status" value="1"/>
</dbReference>